<dbReference type="PANTHER" id="PTHR36234:SF5">
    <property type="entry name" value="LYSYL ENDOPEPTIDASE"/>
    <property type="match status" value="1"/>
</dbReference>
<dbReference type="Pfam" id="PF18962">
    <property type="entry name" value="Por_Secre_tail"/>
    <property type="match status" value="1"/>
</dbReference>
<dbReference type="AlphaFoldDB" id="A0A6G7J0H0"/>
<evidence type="ECO:0000313" key="4">
    <source>
        <dbReference type="EMBL" id="QII44064.1"/>
    </source>
</evidence>
<keyword evidence="5" id="KW-1185">Reference proteome</keyword>
<dbReference type="Proteomes" id="UP000502928">
    <property type="component" value="Chromosome"/>
</dbReference>
<dbReference type="RefSeq" id="WP_166247725.1">
    <property type="nucleotide sequence ID" value="NZ_CP049616.1"/>
</dbReference>
<reference evidence="4 5" key="1">
    <citation type="submission" date="2020-02" db="EMBL/GenBank/DDBJ databases">
        <title>Complete genome of Muricauda sp. 501str8.</title>
        <authorList>
            <person name="Dong B."/>
            <person name="Zhu S."/>
            <person name="Yang J."/>
            <person name="Chen J."/>
        </authorList>
    </citation>
    <scope>NUCLEOTIDE SEQUENCE [LARGE SCALE GENOMIC DNA]</scope>
    <source>
        <strain evidence="4 5">501str8</strain>
    </source>
</reference>
<dbReference type="PANTHER" id="PTHR36234">
    <property type="entry name" value="LYSYL ENDOPEPTIDASE"/>
    <property type="match status" value="1"/>
</dbReference>
<evidence type="ECO:0000259" key="2">
    <source>
        <dbReference type="Pfam" id="PF00089"/>
    </source>
</evidence>
<dbReference type="InterPro" id="IPR001254">
    <property type="entry name" value="Trypsin_dom"/>
</dbReference>
<gene>
    <name evidence="4" type="ORF">GVT53_05050</name>
</gene>
<keyword evidence="1" id="KW-0732">Signal</keyword>
<dbReference type="SUPFAM" id="SSF50494">
    <property type="entry name" value="Trypsin-like serine proteases"/>
    <property type="match status" value="1"/>
</dbReference>
<dbReference type="GO" id="GO:0004252">
    <property type="term" value="F:serine-type endopeptidase activity"/>
    <property type="evidence" value="ECO:0007669"/>
    <property type="project" value="InterPro"/>
</dbReference>
<dbReference type="Pfam" id="PF00089">
    <property type="entry name" value="Trypsin"/>
    <property type="match status" value="1"/>
</dbReference>
<feature type="domain" description="Secretion system C-terminal sorting" evidence="3">
    <location>
        <begin position="564"/>
        <end position="656"/>
    </location>
</feature>
<evidence type="ECO:0000313" key="5">
    <source>
        <dbReference type="Proteomes" id="UP000502928"/>
    </source>
</evidence>
<dbReference type="InterPro" id="IPR009003">
    <property type="entry name" value="Peptidase_S1_PA"/>
</dbReference>
<proteinExistence type="predicted"/>
<dbReference type="InterPro" id="IPR026444">
    <property type="entry name" value="Secre_tail"/>
</dbReference>
<dbReference type="KEGG" id="mut:GVT53_05050"/>
<dbReference type="InterPro" id="IPR043504">
    <property type="entry name" value="Peptidase_S1_PA_chymotrypsin"/>
</dbReference>
<evidence type="ECO:0000256" key="1">
    <source>
        <dbReference type="ARBA" id="ARBA00022729"/>
    </source>
</evidence>
<sequence>MRLFTLAFLFCYSTLSFGQDIFKPYSDIYKLDDDVEKHSKVVFFSKTISQTLSDDKLDSRLEYVDRYAVTQTLNYSPSNSGVWTTLKNGAKIWRIKLKSPGAKFLNIVFGKFHIPPGGLIHIYNNDRSEMLGGFTEANNQGDFDSPGSYASGIISDDEVILEYFQSKGVKGEIIIEISEINHGIKAVNIKKELELAKASATDVTNRDPNLNTSGPCQVNINCSEGNNWQNEKQGVAVFFNGITFCTGSLVNNTSQNGIPYFLTADHCLGNKDAVSNPNASGWIFYWNYEQPGCANSPIQPTLQSTFGATLVANDDNSDNLNTDFGLLRLSESPAQKGFNTYFNGWDRTQNPPAGGVVIHHPRVDVKKIATYTVTPIPSQIGYAPANWDVSWIGTTNGYSVVQPGSSGSPLISANKRILGVLSSSTTTNCTNPQSQIAKFGRFSSMWDNPYSIRRRVRDYLDPTGTNKSYMSGRRFYPEDVDLVINYLESDFEMYISASVIGGSSPYKWYVNSTLIATTTNPSFSYRYRCQGGNSIISVVSSGGGSDSKSYYEDCSGGGGHKSVVYPNPSTSEITINNSESGKDDLTFIPKKSKKYENSNFDNIQYNNANVKVFSQTGKLVIDEKIRGSTSEIKINVSNLRSGIYFLKITDDNGKDEQHQILVK</sequence>
<protein>
    <submittedName>
        <fullName evidence="4">T9SS type A sorting domain-containing protein</fullName>
    </submittedName>
</protein>
<dbReference type="GO" id="GO:0006508">
    <property type="term" value="P:proteolysis"/>
    <property type="evidence" value="ECO:0007669"/>
    <property type="project" value="InterPro"/>
</dbReference>
<dbReference type="Gene3D" id="2.40.10.10">
    <property type="entry name" value="Trypsin-like serine proteases"/>
    <property type="match status" value="2"/>
</dbReference>
<dbReference type="NCBIfam" id="TIGR04183">
    <property type="entry name" value="Por_Secre_tail"/>
    <property type="match status" value="1"/>
</dbReference>
<evidence type="ECO:0000259" key="3">
    <source>
        <dbReference type="Pfam" id="PF18962"/>
    </source>
</evidence>
<dbReference type="EMBL" id="CP049616">
    <property type="protein sequence ID" value="QII44064.1"/>
    <property type="molecule type" value="Genomic_DNA"/>
</dbReference>
<feature type="domain" description="Peptidase S1" evidence="2">
    <location>
        <begin position="225"/>
        <end position="433"/>
    </location>
</feature>
<organism evidence="4 5">
    <name type="scientific">Flagellimonas oceani</name>
    <dbReference type="NCBI Taxonomy" id="2698672"/>
    <lineage>
        <taxon>Bacteria</taxon>
        <taxon>Pseudomonadati</taxon>
        <taxon>Bacteroidota</taxon>
        <taxon>Flavobacteriia</taxon>
        <taxon>Flavobacteriales</taxon>
        <taxon>Flavobacteriaceae</taxon>
        <taxon>Flagellimonas</taxon>
    </lineage>
</organism>
<accession>A0A6G7J0H0</accession>
<name>A0A6G7J0H0_9FLAO</name>